<protein>
    <submittedName>
        <fullName evidence="1">Uncharacterized protein</fullName>
    </submittedName>
</protein>
<evidence type="ECO:0000313" key="2">
    <source>
        <dbReference type="Proteomes" id="UP001412067"/>
    </source>
</evidence>
<accession>A0ABR2LMA1</accession>
<comment type="caution">
    <text evidence="1">The sequence shown here is derived from an EMBL/GenBank/DDBJ whole genome shotgun (WGS) entry which is preliminary data.</text>
</comment>
<evidence type="ECO:0000313" key="1">
    <source>
        <dbReference type="EMBL" id="KAK8945464.1"/>
    </source>
</evidence>
<organism evidence="1 2">
    <name type="scientific">Platanthera guangdongensis</name>
    <dbReference type="NCBI Taxonomy" id="2320717"/>
    <lineage>
        <taxon>Eukaryota</taxon>
        <taxon>Viridiplantae</taxon>
        <taxon>Streptophyta</taxon>
        <taxon>Embryophyta</taxon>
        <taxon>Tracheophyta</taxon>
        <taxon>Spermatophyta</taxon>
        <taxon>Magnoliopsida</taxon>
        <taxon>Liliopsida</taxon>
        <taxon>Asparagales</taxon>
        <taxon>Orchidaceae</taxon>
        <taxon>Orchidoideae</taxon>
        <taxon>Orchideae</taxon>
        <taxon>Orchidinae</taxon>
        <taxon>Platanthera</taxon>
    </lineage>
</organism>
<reference evidence="1 2" key="1">
    <citation type="journal article" date="2022" name="Nat. Plants">
        <title>Genomes of leafy and leafless Platanthera orchids illuminate the evolution of mycoheterotrophy.</title>
        <authorList>
            <person name="Li M.H."/>
            <person name="Liu K.W."/>
            <person name="Li Z."/>
            <person name="Lu H.C."/>
            <person name="Ye Q.L."/>
            <person name="Zhang D."/>
            <person name="Wang J.Y."/>
            <person name="Li Y.F."/>
            <person name="Zhong Z.M."/>
            <person name="Liu X."/>
            <person name="Yu X."/>
            <person name="Liu D.K."/>
            <person name="Tu X.D."/>
            <person name="Liu B."/>
            <person name="Hao Y."/>
            <person name="Liao X.Y."/>
            <person name="Jiang Y.T."/>
            <person name="Sun W.H."/>
            <person name="Chen J."/>
            <person name="Chen Y.Q."/>
            <person name="Ai Y."/>
            <person name="Zhai J.W."/>
            <person name="Wu S.S."/>
            <person name="Zhou Z."/>
            <person name="Hsiao Y.Y."/>
            <person name="Wu W.L."/>
            <person name="Chen Y.Y."/>
            <person name="Lin Y.F."/>
            <person name="Hsu J.L."/>
            <person name="Li C.Y."/>
            <person name="Wang Z.W."/>
            <person name="Zhao X."/>
            <person name="Zhong W.Y."/>
            <person name="Ma X.K."/>
            <person name="Ma L."/>
            <person name="Huang J."/>
            <person name="Chen G.Z."/>
            <person name="Huang M.Z."/>
            <person name="Huang L."/>
            <person name="Peng D.H."/>
            <person name="Luo Y.B."/>
            <person name="Zou S.Q."/>
            <person name="Chen S.P."/>
            <person name="Lan S."/>
            <person name="Tsai W.C."/>
            <person name="Van de Peer Y."/>
            <person name="Liu Z.J."/>
        </authorList>
    </citation>
    <scope>NUCLEOTIDE SEQUENCE [LARGE SCALE GENOMIC DNA]</scope>
    <source>
        <strain evidence="1">Lor288</strain>
    </source>
</reference>
<sequence length="62" mass="7088">MKNMRLCLSKKPRADNYTRAFTDSLGRSYENARSLVFCVMGHRLSMSPSPGLRTKEIHCTSH</sequence>
<dbReference type="Proteomes" id="UP001412067">
    <property type="component" value="Unassembled WGS sequence"/>
</dbReference>
<gene>
    <name evidence="1" type="ORF">KSP40_PGU007473</name>
</gene>
<dbReference type="EMBL" id="JBBWWR010000017">
    <property type="protein sequence ID" value="KAK8945464.1"/>
    <property type="molecule type" value="Genomic_DNA"/>
</dbReference>
<keyword evidence="2" id="KW-1185">Reference proteome</keyword>
<proteinExistence type="predicted"/>
<name>A0ABR2LMA1_9ASPA</name>